<dbReference type="RefSeq" id="WP_087048160.1">
    <property type="nucleotide sequence ID" value="NZ_FCOB02000024.1"/>
</dbReference>
<dbReference type="PANTHER" id="PTHR42760">
    <property type="entry name" value="SHORT-CHAIN DEHYDROGENASES/REDUCTASES FAMILY MEMBER"/>
    <property type="match status" value="1"/>
</dbReference>
<dbReference type="PANTHER" id="PTHR42760:SF78">
    <property type="entry name" value="3-OXOACYL-[ACYL-CARRIER-PROTEIN] REDUCTASE [NADH]"/>
    <property type="match status" value="1"/>
</dbReference>
<dbReference type="SMART" id="SM00822">
    <property type="entry name" value="PKS_KR"/>
    <property type="match status" value="1"/>
</dbReference>
<dbReference type="Pfam" id="PF13561">
    <property type="entry name" value="adh_short_C2"/>
    <property type="match status" value="1"/>
</dbReference>
<evidence type="ECO:0000256" key="1">
    <source>
        <dbReference type="ARBA" id="ARBA00006484"/>
    </source>
</evidence>
<accession>A0A158CYU7</accession>
<comment type="similarity">
    <text evidence="1">Belongs to the short-chain dehydrogenases/reductases (SDR) family.</text>
</comment>
<dbReference type="NCBIfam" id="NF006110">
    <property type="entry name" value="PRK08261.1"/>
    <property type="match status" value="1"/>
</dbReference>
<keyword evidence="4" id="KW-1185">Reference proteome</keyword>
<dbReference type="EMBL" id="FCOB02000024">
    <property type="protein sequence ID" value="SAK87270.1"/>
    <property type="molecule type" value="Genomic_DNA"/>
</dbReference>
<dbReference type="Proteomes" id="UP000054978">
    <property type="component" value="Unassembled WGS sequence"/>
</dbReference>
<dbReference type="AlphaFoldDB" id="A0A158CYU7"/>
<dbReference type="InterPro" id="IPR002347">
    <property type="entry name" value="SDR_fam"/>
</dbReference>
<organism evidence="3 4">
    <name type="scientific">Caballeronia ptereochthonis</name>
    <dbReference type="NCBI Taxonomy" id="1777144"/>
    <lineage>
        <taxon>Bacteria</taxon>
        <taxon>Pseudomonadati</taxon>
        <taxon>Pseudomonadota</taxon>
        <taxon>Betaproteobacteria</taxon>
        <taxon>Burkholderiales</taxon>
        <taxon>Burkholderiaceae</taxon>
        <taxon>Caballeronia</taxon>
    </lineage>
</organism>
<dbReference type="STRING" id="1777144.AWB83_04811"/>
<reference evidence="3" key="1">
    <citation type="submission" date="2016-01" db="EMBL/GenBank/DDBJ databases">
        <authorList>
            <person name="Peeters C."/>
        </authorList>
    </citation>
    <scope>NUCLEOTIDE SEQUENCE [LARGE SCALE GENOMIC DNA]</scope>
    <source>
        <strain evidence="3">LMG 29326</strain>
    </source>
</reference>
<dbReference type="PRINTS" id="PR00080">
    <property type="entry name" value="SDRFAMILY"/>
</dbReference>
<name>A0A158CYU7_9BURK</name>
<feature type="domain" description="Ketoreductase" evidence="2">
    <location>
        <begin position="229"/>
        <end position="412"/>
    </location>
</feature>
<proteinExistence type="inferred from homology"/>
<sequence>MKDRYLDFVNSPFGMSIARSLGLPRPEVLRRQRADQAEFGGMAAIGAGPAPALFDDLMGVLCAIGMTSIAHESASGWLTVAARHGAMSGRFEPRTRDALATDRVQALIFDATGIEEGHQLHALYAFFHDALRSLGKNGRIVVLGRPPASRAGVPAATAQHALEGMVRSLGKEARNGITSNLLRVAEGADFESALRFFLSPRSAYVSGQVVTIDAPSVAPESWAKPLAGKRALVTGAARGIGASIATVLAGHGAIVTGLDVAASRDALDQTMLSIEDASPSGGAHAALVADIAAPEAPAEIAAALGQAGGIDIVVHNAGITRDKTIARMTGEMWDSVIDINLLAQERIDEILLGQDVLRAGGRIVAVSSISGIAGNRGQTNYATSKAGVIGRVHAMAPLLRGRGITINAVAPGFIETHMTARMPFGVREAGRRLNSMGQGGLPVDVAETVAWLASPGSAGITGNVVRVCGQSLVGA</sequence>
<dbReference type="PRINTS" id="PR00081">
    <property type="entry name" value="GDHRDH"/>
</dbReference>
<gene>
    <name evidence="3" type="ORF">AWB83_04811</name>
</gene>
<dbReference type="InterPro" id="IPR057326">
    <property type="entry name" value="KR_dom"/>
</dbReference>
<protein>
    <submittedName>
        <fullName evidence="3">3-ketoacyl-ACP reductase</fullName>
    </submittedName>
</protein>
<dbReference type="InterPro" id="IPR036291">
    <property type="entry name" value="NAD(P)-bd_dom_sf"/>
</dbReference>
<dbReference type="OrthoDB" id="9804774at2"/>
<dbReference type="FunFam" id="3.40.50.720:FF:000338">
    <property type="entry name" value="3-oxoacyl-ACP reductase FabG"/>
    <property type="match status" value="1"/>
</dbReference>
<evidence type="ECO:0000313" key="4">
    <source>
        <dbReference type="Proteomes" id="UP000054978"/>
    </source>
</evidence>
<evidence type="ECO:0000313" key="3">
    <source>
        <dbReference type="EMBL" id="SAK87270.1"/>
    </source>
</evidence>
<evidence type="ECO:0000259" key="2">
    <source>
        <dbReference type="SMART" id="SM00822"/>
    </source>
</evidence>
<comment type="caution">
    <text evidence="3">The sequence shown here is derived from an EMBL/GenBank/DDBJ whole genome shotgun (WGS) entry which is preliminary data.</text>
</comment>
<dbReference type="GO" id="GO:0016616">
    <property type="term" value="F:oxidoreductase activity, acting on the CH-OH group of donors, NAD or NADP as acceptor"/>
    <property type="evidence" value="ECO:0007669"/>
    <property type="project" value="TreeGrafter"/>
</dbReference>
<dbReference type="SUPFAM" id="SSF51735">
    <property type="entry name" value="NAD(P)-binding Rossmann-fold domains"/>
    <property type="match status" value="2"/>
</dbReference>
<dbReference type="Gene3D" id="3.40.50.720">
    <property type="entry name" value="NAD(P)-binding Rossmann-like Domain"/>
    <property type="match status" value="2"/>
</dbReference>